<evidence type="ECO:0000313" key="3">
    <source>
        <dbReference type="Proteomes" id="UP000198405"/>
    </source>
</evidence>
<dbReference type="InterPro" id="IPR001584">
    <property type="entry name" value="Integrase_cat-core"/>
</dbReference>
<evidence type="ECO:0000313" key="2">
    <source>
        <dbReference type="EMBL" id="SNR65474.1"/>
    </source>
</evidence>
<dbReference type="GO" id="GO:0015074">
    <property type="term" value="P:DNA integration"/>
    <property type="evidence" value="ECO:0007669"/>
    <property type="project" value="InterPro"/>
</dbReference>
<dbReference type="InterPro" id="IPR012337">
    <property type="entry name" value="RNaseH-like_sf"/>
</dbReference>
<evidence type="ECO:0000259" key="1">
    <source>
        <dbReference type="PROSITE" id="PS50994"/>
    </source>
</evidence>
<dbReference type="SUPFAM" id="SSF53098">
    <property type="entry name" value="Ribonuclease H-like"/>
    <property type="match status" value="1"/>
</dbReference>
<accession>A0A238Y4I8</accession>
<dbReference type="Pfam" id="PF13683">
    <property type="entry name" value="rve_3"/>
    <property type="match status" value="1"/>
</dbReference>
<dbReference type="EMBL" id="FZOB01000002">
    <property type="protein sequence ID" value="SNR65474.1"/>
    <property type="molecule type" value="Genomic_DNA"/>
</dbReference>
<dbReference type="AlphaFoldDB" id="A0A238Y4I8"/>
<protein>
    <submittedName>
        <fullName evidence="2">Integrase core domain-containing protein</fullName>
    </submittedName>
</protein>
<dbReference type="PROSITE" id="PS50994">
    <property type="entry name" value="INTEGRASE"/>
    <property type="match status" value="1"/>
</dbReference>
<dbReference type="InterPro" id="IPR050900">
    <property type="entry name" value="Transposase_IS3/IS150/IS904"/>
</dbReference>
<dbReference type="GO" id="GO:0003676">
    <property type="term" value="F:nucleic acid binding"/>
    <property type="evidence" value="ECO:0007669"/>
    <property type="project" value="InterPro"/>
</dbReference>
<keyword evidence="3" id="KW-1185">Reference proteome</keyword>
<proteinExistence type="predicted"/>
<organism evidence="2 3">
    <name type="scientific">Desulfurobacterium atlanticum</name>
    <dbReference type="NCBI Taxonomy" id="240169"/>
    <lineage>
        <taxon>Bacteria</taxon>
        <taxon>Pseudomonadati</taxon>
        <taxon>Aquificota</taxon>
        <taxon>Aquificia</taxon>
        <taxon>Desulfurobacteriales</taxon>
        <taxon>Desulfurobacteriaceae</taxon>
        <taxon>Desulfurobacterium</taxon>
    </lineage>
</organism>
<reference evidence="3" key="1">
    <citation type="submission" date="2017-06" db="EMBL/GenBank/DDBJ databases">
        <authorList>
            <person name="Varghese N."/>
            <person name="Submissions S."/>
        </authorList>
    </citation>
    <scope>NUCLEOTIDE SEQUENCE [LARGE SCALE GENOMIC DNA]</scope>
    <source>
        <strain evidence="3">DSM 15668</strain>
    </source>
</reference>
<dbReference type="PANTHER" id="PTHR46889:SF4">
    <property type="entry name" value="TRANSPOSASE INSO FOR INSERTION SEQUENCE ELEMENT IS911B-RELATED"/>
    <property type="match status" value="1"/>
</dbReference>
<name>A0A238Y4I8_9BACT</name>
<sequence length="90" mass="10426">MKFCSEPGIKQILASYNNPKGNAETEKMIRTIKEEVICVNEFDSLDEAREKIKGFIEFYNREYPHLAIGYKSPSLCFKKWMEKEGGEKVA</sequence>
<dbReference type="Gene3D" id="3.30.420.10">
    <property type="entry name" value="Ribonuclease H-like superfamily/Ribonuclease H"/>
    <property type="match status" value="1"/>
</dbReference>
<dbReference type="Proteomes" id="UP000198405">
    <property type="component" value="Unassembled WGS sequence"/>
</dbReference>
<gene>
    <name evidence="2" type="ORF">SAMN06265340_10272</name>
</gene>
<dbReference type="InterPro" id="IPR036397">
    <property type="entry name" value="RNaseH_sf"/>
</dbReference>
<dbReference type="PANTHER" id="PTHR46889">
    <property type="entry name" value="TRANSPOSASE INSF FOR INSERTION SEQUENCE IS3B-RELATED"/>
    <property type="match status" value="1"/>
</dbReference>
<feature type="domain" description="Integrase catalytic" evidence="1">
    <location>
        <begin position="1"/>
        <end position="81"/>
    </location>
</feature>